<comment type="caution">
    <text evidence="4">The sequence shown here is derived from an EMBL/GenBank/DDBJ whole genome shotgun (WGS) entry which is preliminary data.</text>
</comment>
<keyword evidence="3" id="KW-1133">Transmembrane helix</keyword>
<dbReference type="EMBL" id="JAPFFF010000017">
    <property type="protein sequence ID" value="KAK8863791.1"/>
    <property type="molecule type" value="Genomic_DNA"/>
</dbReference>
<dbReference type="SMART" id="SM00248">
    <property type="entry name" value="ANK"/>
    <property type="match status" value="3"/>
</dbReference>
<evidence type="ECO:0000256" key="2">
    <source>
        <dbReference type="ARBA" id="ARBA00023043"/>
    </source>
</evidence>
<keyword evidence="3" id="KW-0472">Membrane</keyword>
<evidence type="ECO:0000313" key="4">
    <source>
        <dbReference type="EMBL" id="KAK8863791.1"/>
    </source>
</evidence>
<keyword evidence="2" id="KW-0040">ANK repeat</keyword>
<evidence type="ECO:0008006" key="6">
    <source>
        <dbReference type="Google" id="ProtNLM"/>
    </source>
</evidence>
<organism evidence="4 5">
    <name type="scientific">Tritrichomonas musculus</name>
    <dbReference type="NCBI Taxonomy" id="1915356"/>
    <lineage>
        <taxon>Eukaryota</taxon>
        <taxon>Metamonada</taxon>
        <taxon>Parabasalia</taxon>
        <taxon>Tritrichomonadida</taxon>
        <taxon>Tritrichomonadidae</taxon>
        <taxon>Tritrichomonas</taxon>
    </lineage>
</organism>
<evidence type="ECO:0000313" key="5">
    <source>
        <dbReference type="Proteomes" id="UP001470230"/>
    </source>
</evidence>
<name>A0ABR2IJM3_9EUKA</name>
<evidence type="ECO:0000256" key="3">
    <source>
        <dbReference type="SAM" id="Phobius"/>
    </source>
</evidence>
<proteinExistence type="predicted"/>
<dbReference type="Gene3D" id="1.25.40.20">
    <property type="entry name" value="Ankyrin repeat-containing domain"/>
    <property type="match status" value="1"/>
</dbReference>
<keyword evidence="5" id="KW-1185">Reference proteome</keyword>
<keyword evidence="3" id="KW-0812">Transmembrane</keyword>
<evidence type="ECO:0000256" key="1">
    <source>
        <dbReference type="ARBA" id="ARBA00022737"/>
    </source>
</evidence>
<dbReference type="PANTHER" id="PTHR24198">
    <property type="entry name" value="ANKYRIN REPEAT AND PROTEIN KINASE DOMAIN-CONTAINING PROTEIN"/>
    <property type="match status" value="1"/>
</dbReference>
<dbReference type="SUPFAM" id="SSF48403">
    <property type="entry name" value="Ankyrin repeat"/>
    <property type="match status" value="1"/>
</dbReference>
<reference evidence="4 5" key="1">
    <citation type="submission" date="2024-04" db="EMBL/GenBank/DDBJ databases">
        <title>Tritrichomonas musculus Genome.</title>
        <authorList>
            <person name="Alves-Ferreira E."/>
            <person name="Grigg M."/>
            <person name="Lorenzi H."/>
            <person name="Galac M."/>
        </authorList>
    </citation>
    <scope>NUCLEOTIDE SEQUENCE [LARGE SCALE GENOMIC DNA]</scope>
    <source>
        <strain evidence="4 5">EAF2021</strain>
    </source>
</reference>
<dbReference type="PANTHER" id="PTHR24198:SF165">
    <property type="entry name" value="ANKYRIN REPEAT-CONTAINING PROTEIN-RELATED"/>
    <property type="match status" value="1"/>
</dbReference>
<dbReference type="Proteomes" id="UP001470230">
    <property type="component" value="Unassembled WGS sequence"/>
</dbReference>
<dbReference type="Pfam" id="PF12796">
    <property type="entry name" value="Ank_2"/>
    <property type="match status" value="1"/>
</dbReference>
<gene>
    <name evidence="4" type="ORF">M9Y10_011481</name>
</gene>
<protein>
    <recommendedName>
        <fullName evidence="6">Ankyrin repeat protein</fullName>
    </recommendedName>
</protein>
<accession>A0ABR2IJM3</accession>
<sequence>MNLLFDYGAKIDMKKNDSKYPLKESLRCGHIDCFRTLIERGVRPTATLDQRDFSPLMIAIKNKELHEAVPILIANGESVNTMTRTGFCPLFLACRMRSLEIVKLLCDQPSLKLNIKGQGGVFIYLFCFIRLRFIGLPFLVFPTLLN</sequence>
<keyword evidence="1" id="KW-0677">Repeat</keyword>
<dbReference type="InterPro" id="IPR036770">
    <property type="entry name" value="Ankyrin_rpt-contain_sf"/>
</dbReference>
<dbReference type="InterPro" id="IPR002110">
    <property type="entry name" value="Ankyrin_rpt"/>
</dbReference>
<feature type="transmembrane region" description="Helical" evidence="3">
    <location>
        <begin position="121"/>
        <end position="141"/>
    </location>
</feature>